<accession>A0ABX8EQ59</accession>
<evidence type="ECO:0008006" key="4">
    <source>
        <dbReference type="Google" id="ProtNLM"/>
    </source>
</evidence>
<dbReference type="EMBL" id="CP075371">
    <property type="protein sequence ID" value="QVT81473.1"/>
    <property type="molecule type" value="Genomic_DNA"/>
</dbReference>
<organism evidence="2 3">
    <name type="scientific">Nocardioides aquaticus</name>
    <dbReference type="NCBI Taxonomy" id="160826"/>
    <lineage>
        <taxon>Bacteria</taxon>
        <taxon>Bacillati</taxon>
        <taxon>Actinomycetota</taxon>
        <taxon>Actinomycetes</taxon>
        <taxon>Propionibacteriales</taxon>
        <taxon>Nocardioidaceae</taxon>
        <taxon>Nocardioides</taxon>
    </lineage>
</organism>
<protein>
    <recommendedName>
        <fullName evidence="4">DUF2199 domain-containing protein</fullName>
    </recommendedName>
</protein>
<name>A0ABX8EQ59_9ACTN</name>
<reference evidence="2 3" key="1">
    <citation type="submission" date="2021-05" db="EMBL/GenBank/DDBJ databases">
        <title>Complete genome of Nocardioides aquaticus KCTC 9944T isolated from meromictic and hypersaline Ekho Lake, Antarctica.</title>
        <authorList>
            <person name="Hwang K."/>
            <person name="Kim K.M."/>
            <person name="Choe H."/>
        </authorList>
    </citation>
    <scope>NUCLEOTIDE SEQUENCE [LARGE SCALE GENOMIC DNA]</scope>
    <source>
        <strain evidence="2 3">KCTC 9944</strain>
    </source>
</reference>
<keyword evidence="3" id="KW-1185">Reference proteome</keyword>
<gene>
    <name evidence="2" type="ORF">ENKNEFLB_03883</name>
</gene>
<feature type="compositionally biased region" description="Basic and acidic residues" evidence="1">
    <location>
        <begin position="174"/>
        <end position="190"/>
    </location>
</feature>
<dbReference type="Proteomes" id="UP000679307">
    <property type="component" value="Chromosome"/>
</dbReference>
<evidence type="ECO:0000313" key="3">
    <source>
        <dbReference type="Proteomes" id="UP000679307"/>
    </source>
</evidence>
<dbReference type="RefSeq" id="WP_214056845.1">
    <property type="nucleotide sequence ID" value="NZ_BAAAHS010000011.1"/>
</dbReference>
<feature type="compositionally biased region" description="Low complexity" evidence="1">
    <location>
        <begin position="191"/>
        <end position="200"/>
    </location>
</feature>
<proteinExistence type="predicted"/>
<evidence type="ECO:0000313" key="2">
    <source>
        <dbReference type="EMBL" id="QVT81473.1"/>
    </source>
</evidence>
<evidence type="ECO:0000256" key="1">
    <source>
        <dbReference type="SAM" id="MobiDB-lite"/>
    </source>
</evidence>
<sequence length="206" mass="23116">MGHTTDFVGHLDISPPLNAAERAYLEAFRWTRHCDHGGSPYDVRGNPMAPDDLSIERRSELGPGKPQLYCQWAACGEGCCLSFDGNEKFYEPTRWLIYLVDHLLGPDAIAAGVSHPQLAGFTFDHHLDGIIVGCRRDNRELFALVVQDNVVSREVMRRGDLEFGGFPPLAYQEAIDRENRDRDNRRRDSPAARAGGARPRLVVSRE</sequence>
<feature type="region of interest" description="Disordered" evidence="1">
    <location>
        <begin position="174"/>
        <end position="206"/>
    </location>
</feature>